<keyword evidence="1" id="KW-0472">Membrane</keyword>
<dbReference type="Proteomes" id="UP000887116">
    <property type="component" value="Unassembled WGS sequence"/>
</dbReference>
<feature type="transmembrane region" description="Helical" evidence="1">
    <location>
        <begin position="97"/>
        <end position="119"/>
    </location>
</feature>
<feature type="transmembrane region" description="Helical" evidence="1">
    <location>
        <begin position="216"/>
        <end position="233"/>
    </location>
</feature>
<accession>A0A8X6K5E6</accession>
<protein>
    <submittedName>
        <fullName evidence="2">Uncharacterized protein</fullName>
    </submittedName>
</protein>
<dbReference type="EMBL" id="BMAO01000145">
    <property type="protein sequence ID" value="GFQ64745.1"/>
    <property type="molecule type" value="Genomic_DNA"/>
</dbReference>
<feature type="transmembrane region" description="Helical" evidence="1">
    <location>
        <begin position="70"/>
        <end position="91"/>
    </location>
</feature>
<feature type="transmembrane region" description="Helical" evidence="1">
    <location>
        <begin position="149"/>
        <end position="167"/>
    </location>
</feature>
<keyword evidence="1" id="KW-1133">Transmembrane helix</keyword>
<evidence type="ECO:0000313" key="2">
    <source>
        <dbReference type="EMBL" id="GFQ64745.1"/>
    </source>
</evidence>
<keyword evidence="1" id="KW-0812">Transmembrane</keyword>
<dbReference type="OrthoDB" id="6421286at2759"/>
<proteinExistence type="predicted"/>
<organism evidence="2 3">
    <name type="scientific">Trichonephila clavata</name>
    <name type="common">Joro spider</name>
    <name type="synonym">Nephila clavata</name>
    <dbReference type="NCBI Taxonomy" id="2740835"/>
    <lineage>
        <taxon>Eukaryota</taxon>
        <taxon>Metazoa</taxon>
        <taxon>Ecdysozoa</taxon>
        <taxon>Arthropoda</taxon>
        <taxon>Chelicerata</taxon>
        <taxon>Arachnida</taxon>
        <taxon>Araneae</taxon>
        <taxon>Araneomorphae</taxon>
        <taxon>Entelegynae</taxon>
        <taxon>Araneoidea</taxon>
        <taxon>Nephilidae</taxon>
        <taxon>Trichonephila</taxon>
    </lineage>
</organism>
<evidence type="ECO:0000313" key="3">
    <source>
        <dbReference type="Proteomes" id="UP000887116"/>
    </source>
</evidence>
<comment type="caution">
    <text evidence="2">The sequence shown here is derived from an EMBL/GenBank/DDBJ whole genome shotgun (WGS) entry which is preliminary data.</text>
</comment>
<evidence type="ECO:0000256" key="1">
    <source>
        <dbReference type="SAM" id="Phobius"/>
    </source>
</evidence>
<keyword evidence="3" id="KW-1185">Reference proteome</keyword>
<gene>
    <name evidence="2" type="primary">AVEN_80456_1</name>
    <name evidence="2" type="ORF">TNCT_12571</name>
</gene>
<reference evidence="2" key="1">
    <citation type="submission" date="2020-07" db="EMBL/GenBank/DDBJ databases">
        <title>Multicomponent nature underlies the extraordinary mechanical properties of spider dragline silk.</title>
        <authorList>
            <person name="Kono N."/>
            <person name="Nakamura H."/>
            <person name="Mori M."/>
            <person name="Yoshida Y."/>
            <person name="Ohtoshi R."/>
            <person name="Malay A.D."/>
            <person name="Moran D.A.P."/>
            <person name="Tomita M."/>
            <person name="Numata K."/>
            <person name="Arakawa K."/>
        </authorList>
    </citation>
    <scope>NUCLEOTIDE SEQUENCE</scope>
</reference>
<name>A0A8X6K5E6_TRICU</name>
<sequence length="409" mass="46842">MASINRFHRKRVSPKEINSYIATISRNFYSKKENIIYDDINFIRRAFYSVAQIFPSMNEQTNSRDIPRKLMELIIIILLLVYEVADLQGIFDWIRVVPLGLIFSSLVTSFTSTVVRVCLIINRKLLMSTIENLLRLSKCNARQRQKDKLDLMIGFSLCFIIPVGFLLNTANLCTPGMESILEDYVQNNCFGWSSENKWINCFIQFTMDTLVLNQQYTLPGFVIVLCCYMFSLLKRGVETFKPLTRNQQDFETFFAAYLKYSEQIYSCVTQIEDSISFLLLILFGFMAFSIFTVSTFLITVNYKKVTVLVAIPQVISAIFMIMGFYTASLRAVAINRSAIKIKEYIHGAVAASKSSDHSQQVLLLAMANNFPSKVVITSWKLFVLKRNFIWGTLSGMFTYGVILSQLGQS</sequence>
<feature type="transmembrane region" description="Helical" evidence="1">
    <location>
        <begin position="305"/>
        <end position="327"/>
    </location>
</feature>
<dbReference type="AlphaFoldDB" id="A0A8X6K5E6"/>
<feature type="transmembrane region" description="Helical" evidence="1">
    <location>
        <begin position="277"/>
        <end position="299"/>
    </location>
</feature>
<feature type="transmembrane region" description="Helical" evidence="1">
    <location>
        <begin position="388"/>
        <end position="407"/>
    </location>
</feature>